<accession>A0A830BTY5</accession>
<dbReference type="OrthoDB" id="696797at2759"/>
<dbReference type="PANTHER" id="PTHR33210">
    <property type="entry name" value="PROTODERMAL FACTOR 1"/>
    <property type="match status" value="1"/>
</dbReference>
<dbReference type="Proteomes" id="UP000653305">
    <property type="component" value="Unassembled WGS sequence"/>
</dbReference>
<comment type="caution">
    <text evidence="2">The sequence shown here is derived from an EMBL/GenBank/DDBJ whole genome shotgun (WGS) entry which is preliminary data.</text>
</comment>
<evidence type="ECO:0000313" key="3">
    <source>
        <dbReference type="Proteomes" id="UP000653305"/>
    </source>
</evidence>
<dbReference type="AlphaFoldDB" id="A0A830BTY5"/>
<dbReference type="InterPro" id="IPR039923">
    <property type="entry name" value="Protodermal_1"/>
</dbReference>
<proteinExistence type="predicted"/>
<gene>
    <name evidence="2" type="ORF">PHJA_000932100</name>
</gene>
<reference evidence="2" key="1">
    <citation type="submission" date="2020-07" db="EMBL/GenBank/DDBJ databases">
        <title>Ethylene signaling mediates host invasion by parasitic plants.</title>
        <authorList>
            <person name="Yoshida S."/>
        </authorList>
    </citation>
    <scope>NUCLEOTIDE SEQUENCE</scope>
    <source>
        <strain evidence="2">Okayama</strain>
    </source>
</reference>
<dbReference type="PANTHER" id="PTHR33210:SF18">
    <property type="entry name" value="PROTODERMAL FACTOR 1"/>
    <property type="match status" value="1"/>
</dbReference>
<keyword evidence="3" id="KW-1185">Reference proteome</keyword>
<name>A0A830BTY5_9LAMI</name>
<dbReference type="EMBL" id="BMAC01000158">
    <property type="protein sequence ID" value="GFP87884.1"/>
    <property type="molecule type" value="Genomic_DNA"/>
</dbReference>
<evidence type="ECO:0000256" key="1">
    <source>
        <dbReference type="SAM" id="MobiDB-lite"/>
    </source>
</evidence>
<evidence type="ECO:0000313" key="2">
    <source>
        <dbReference type="EMBL" id="GFP87884.1"/>
    </source>
</evidence>
<organism evidence="2 3">
    <name type="scientific">Phtheirospermum japonicum</name>
    <dbReference type="NCBI Taxonomy" id="374723"/>
    <lineage>
        <taxon>Eukaryota</taxon>
        <taxon>Viridiplantae</taxon>
        <taxon>Streptophyta</taxon>
        <taxon>Embryophyta</taxon>
        <taxon>Tracheophyta</taxon>
        <taxon>Spermatophyta</taxon>
        <taxon>Magnoliopsida</taxon>
        <taxon>eudicotyledons</taxon>
        <taxon>Gunneridae</taxon>
        <taxon>Pentapetalae</taxon>
        <taxon>asterids</taxon>
        <taxon>lamiids</taxon>
        <taxon>Lamiales</taxon>
        <taxon>Orobanchaceae</taxon>
        <taxon>Orobanchaceae incertae sedis</taxon>
        <taxon>Phtheirospermum</taxon>
    </lineage>
</organism>
<protein>
    <submittedName>
        <fullName evidence="2">Protodermal factor 1</fullName>
    </submittedName>
</protein>
<feature type="region of interest" description="Disordered" evidence="1">
    <location>
        <begin position="1"/>
        <end position="41"/>
    </location>
</feature>
<sequence length="218" mass="23038">MVATPPANCGTPPSGGGGGHHHHTPSPPSGGRRLLPFPTHRNPYYTHPPTPLVASPPPIVTPPVIITPPTTPIDPGTPSTPGITIPSPPFPFPSPFPFDPNSPPFTCTYWRNHPTLIWGLFGWWGTTVGSAFGVTSLPGTGANMNVLQALSNTRLDGLGQLYREGTAALLNSIAHTRFPYTTSQVRDSFVSALGSNKAAADQAQLFRLANEGKTKPRA</sequence>